<evidence type="ECO:0000313" key="2">
    <source>
        <dbReference type="EMBL" id="EJT97069.1"/>
    </source>
</evidence>
<dbReference type="OrthoDB" id="107110at2759"/>
<evidence type="ECO:0000256" key="1">
    <source>
        <dbReference type="SAM" id="MobiDB-lite"/>
    </source>
</evidence>
<proteinExistence type="predicted"/>
<accession>M5FQN2</accession>
<dbReference type="STRING" id="1858805.M5FQN2"/>
<dbReference type="RefSeq" id="XP_040623967.1">
    <property type="nucleotide sequence ID" value="XM_040774057.1"/>
</dbReference>
<dbReference type="HOGENOM" id="CLU_811394_0_0_1"/>
<reference evidence="2 3" key="1">
    <citation type="journal article" date="2012" name="Science">
        <title>The Paleozoic origin of enzymatic lignin decomposition reconstructed from 31 fungal genomes.</title>
        <authorList>
            <person name="Floudas D."/>
            <person name="Binder M."/>
            <person name="Riley R."/>
            <person name="Barry K."/>
            <person name="Blanchette R.A."/>
            <person name="Henrissat B."/>
            <person name="Martinez A.T."/>
            <person name="Otillar R."/>
            <person name="Spatafora J.W."/>
            <person name="Yadav J.S."/>
            <person name="Aerts A."/>
            <person name="Benoit I."/>
            <person name="Boyd A."/>
            <person name="Carlson A."/>
            <person name="Copeland A."/>
            <person name="Coutinho P.M."/>
            <person name="de Vries R.P."/>
            <person name="Ferreira P."/>
            <person name="Findley K."/>
            <person name="Foster B."/>
            <person name="Gaskell J."/>
            <person name="Glotzer D."/>
            <person name="Gorecki P."/>
            <person name="Heitman J."/>
            <person name="Hesse C."/>
            <person name="Hori C."/>
            <person name="Igarashi K."/>
            <person name="Jurgens J.A."/>
            <person name="Kallen N."/>
            <person name="Kersten P."/>
            <person name="Kohler A."/>
            <person name="Kuees U."/>
            <person name="Kumar T.K.A."/>
            <person name="Kuo A."/>
            <person name="LaButti K."/>
            <person name="Larrondo L.F."/>
            <person name="Lindquist E."/>
            <person name="Ling A."/>
            <person name="Lombard V."/>
            <person name="Lucas S."/>
            <person name="Lundell T."/>
            <person name="Martin R."/>
            <person name="McLaughlin D.J."/>
            <person name="Morgenstern I."/>
            <person name="Morin E."/>
            <person name="Murat C."/>
            <person name="Nagy L.G."/>
            <person name="Nolan M."/>
            <person name="Ohm R.A."/>
            <person name="Patyshakuliyeva A."/>
            <person name="Rokas A."/>
            <person name="Ruiz-Duenas F.J."/>
            <person name="Sabat G."/>
            <person name="Salamov A."/>
            <person name="Samejima M."/>
            <person name="Schmutz J."/>
            <person name="Slot J.C."/>
            <person name="St John F."/>
            <person name="Stenlid J."/>
            <person name="Sun H."/>
            <person name="Sun S."/>
            <person name="Syed K."/>
            <person name="Tsang A."/>
            <person name="Wiebenga A."/>
            <person name="Young D."/>
            <person name="Pisabarro A."/>
            <person name="Eastwood D.C."/>
            <person name="Martin F."/>
            <person name="Cullen D."/>
            <person name="Grigoriev I.V."/>
            <person name="Hibbett D.S."/>
        </authorList>
    </citation>
    <scope>NUCLEOTIDE SEQUENCE [LARGE SCALE GENOMIC DNA]</scope>
    <source>
        <strain evidence="2 3">DJM-731 SS1</strain>
    </source>
</reference>
<feature type="region of interest" description="Disordered" evidence="1">
    <location>
        <begin position="230"/>
        <end position="259"/>
    </location>
</feature>
<dbReference type="PANTHER" id="PTHR33266:SF1">
    <property type="entry name" value="F-BOX DOMAIN-CONTAINING PROTEIN"/>
    <property type="match status" value="1"/>
</dbReference>
<dbReference type="EMBL" id="JH795878">
    <property type="protein sequence ID" value="EJT97069.1"/>
    <property type="molecule type" value="Genomic_DNA"/>
</dbReference>
<organism evidence="2 3">
    <name type="scientific">Dacryopinax primogenitus (strain DJM 731)</name>
    <name type="common">Brown rot fungus</name>
    <dbReference type="NCBI Taxonomy" id="1858805"/>
    <lineage>
        <taxon>Eukaryota</taxon>
        <taxon>Fungi</taxon>
        <taxon>Dikarya</taxon>
        <taxon>Basidiomycota</taxon>
        <taxon>Agaricomycotina</taxon>
        <taxon>Dacrymycetes</taxon>
        <taxon>Dacrymycetales</taxon>
        <taxon>Dacrymycetaceae</taxon>
        <taxon>Dacryopinax</taxon>
    </lineage>
</organism>
<dbReference type="GeneID" id="63689119"/>
<dbReference type="AlphaFoldDB" id="M5FQN2"/>
<dbReference type="Proteomes" id="UP000030653">
    <property type="component" value="Unassembled WGS sequence"/>
</dbReference>
<dbReference type="PANTHER" id="PTHR33266">
    <property type="entry name" value="CHROMOSOME 15, WHOLE GENOME SHOTGUN SEQUENCE"/>
    <property type="match status" value="1"/>
</dbReference>
<protein>
    <submittedName>
        <fullName evidence="2">Uncharacterized protein</fullName>
    </submittedName>
</protein>
<feature type="compositionally biased region" description="Polar residues" evidence="1">
    <location>
        <begin position="244"/>
        <end position="256"/>
    </location>
</feature>
<name>M5FQN2_DACPD</name>
<gene>
    <name evidence="2" type="ORF">DACRYDRAFT_25207</name>
</gene>
<evidence type="ECO:0000313" key="3">
    <source>
        <dbReference type="Proteomes" id="UP000030653"/>
    </source>
</evidence>
<keyword evidence="3" id="KW-1185">Reference proteome</keyword>
<sequence>MADKAVSSYMRLFDGVQQYPTLAYLTHTPAEPVLSLCAAHELFSSEDVFPKAFGTLAKDLCRGNLIPKGDIGELAARILLYCPRVLALKRKRDEQEPLRCVRLIDWLEKFANHHINFTHWLVTKAALPEEVTSNFLANLWARGSALQCSHNQESFDYAVVCYIGSVEDDAPFDPTQLTLVYGQVKFKVNPDYQARDRIRPIGLTDRLKRTGEPYLVLLMEFGTETPFSDTNTCVRTGKPAGHSTRLTRSASKQSGNRAVDKQRWTLEMRGRTAETYPVLKELGVAGLFVALLDSFQPLWADALCEETRPCSRFYGPPVQWMVDFVTEKGSGLNQDDVDMEDG</sequence>